<evidence type="ECO:0000256" key="1">
    <source>
        <dbReference type="ARBA" id="ARBA00005641"/>
    </source>
</evidence>
<evidence type="ECO:0000259" key="6">
    <source>
        <dbReference type="Pfam" id="PF00150"/>
    </source>
</evidence>
<keyword evidence="8" id="KW-1185">Reference proteome</keyword>
<dbReference type="GO" id="GO:0016787">
    <property type="term" value="F:hydrolase activity"/>
    <property type="evidence" value="ECO:0007669"/>
    <property type="project" value="UniProtKB-KW"/>
</dbReference>
<protein>
    <submittedName>
        <fullName evidence="7">Glycoside hydrolase family 5 protein</fullName>
    </submittedName>
</protein>
<dbReference type="SUPFAM" id="SSF51445">
    <property type="entry name" value="(Trans)glycosidases"/>
    <property type="match status" value="1"/>
</dbReference>
<evidence type="ECO:0000313" key="7">
    <source>
        <dbReference type="EMBL" id="GAT51357.1"/>
    </source>
</evidence>
<proteinExistence type="inferred from homology"/>
<keyword evidence="3 4" id="KW-0326">Glycosidase</keyword>
<dbReference type="PANTHER" id="PTHR31263:SF0">
    <property type="entry name" value="CELLULASE FAMILY PROTEIN (AFU_ORTHOLOGUE AFUA_5G14560)"/>
    <property type="match status" value="1"/>
</dbReference>
<dbReference type="Proteomes" id="UP000815677">
    <property type="component" value="Unassembled WGS sequence"/>
</dbReference>
<sequence length="420" mass="45067">MALLSRCLAALALVVPLVAAQSLPALPLSSTSRWIVDANGKRVKFRCVNWAGHLEAQIPEGLSSQPLDTIVDYIASSGFNCVRLTYSIDTALGQTVSVEDSFTAGATSAGVDATQFAAVYASAAALNPFLATATRIDVFGAVVDALAAKGIMTVMDNHVSKASWCCDFTDGNGWWADAGDGIYDADNQQYFIDSDWISGLGAIATWSLNHPGVVAMSVRNEIRQLPVVDSVTPWFSHVENAGNTIHAAHPDLLVVIGGVDGAMDLSLIKDTPLNTGSWAAKRVWEFHAYSYSALYTLLGTDCTIVTPQWGLYAGFTLEQNESWTGPLWLSEFGVGMTGGTEDGGLDTTDASYLSCLVSYMTNNDADWSLWAVQGSYYVRQGAILSNETWGLLNFAWSETRNPEFLPLLGAMWDVTQGPGI</sequence>
<organism evidence="7 8">
    <name type="scientific">Mycena chlorophos</name>
    <name type="common">Agaric fungus</name>
    <name type="synonym">Agaricus chlorophos</name>
    <dbReference type="NCBI Taxonomy" id="658473"/>
    <lineage>
        <taxon>Eukaryota</taxon>
        <taxon>Fungi</taxon>
        <taxon>Dikarya</taxon>
        <taxon>Basidiomycota</taxon>
        <taxon>Agaricomycotina</taxon>
        <taxon>Agaricomycetes</taxon>
        <taxon>Agaricomycetidae</taxon>
        <taxon>Agaricales</taxon>
        <taxon>Marasmiineae</taxon>
        <taxon>Mycenaceae</taxon>
        <taxon>Mycena</taxon>
    </lineage>
</organism>
<dbReference type="InterPro" id="IPR001547">
    <property type="entry name" value="Glyco_hydro_5"/>
</dbReference>
<feature type="chain" id="PRO_5046691969" evidence="5">
    <location>
        <begin position="21"/>
        <end position="420"/>
    </location>
</feature>
<evidence type="ECO:0000256" key="3">
    <source>
        <dbReference type="ARBA" id="ARBA00023295"/>
    </source>
</evidence>
<evidence type="ECO:0000256" key="4">
    <source>
        <dbReference type="RuleBase" id="RU361153"/>
    </source>
</evidence>
<dbReference type="Gene3D" id="3.20.20.80">
    <property type="entry name" value="Glycosidases"/>
    <property type="match status" value="1"/>
</dbReference>
<dbReference type="EMBL" id="DF847155">
    <property type="protein sequence ID" value="GAT51357.1"/>
    <property type="molecule type" value="Genomic_DNA"/>
</dbReference>
<accession>A0ABQ0LJZ4</accession>
<dbReference type="Pfam" id="PF00150">
    <property type="entry name" value="Cellulase"/>
    <property type="match status" value="1"/>
</dbReference>
<dbReference type="InterPro" id="IPR017853">
    <property type="entry name" value="GH"/>
</dbReference>
<name>A0ABQ0LJZ4_MYCCL</name>
<feature type="signal peptide" evidence="5">
    <location>
        <begin position="1"/>
        <end position="20"/>
    </location>
</feature>
<evidence type="ECO:0000313" key="8">
    <source>
        <dbReference type="Proteomes" id="UP000815677"/>
    </source>
</evidence>
<dbReference type="PANTHER" id="PTHR31263">
    <property type="entry name" value="CELLULASE FAMILY PROTEIN (AFU_ORTHOLOGUE AFUA_5G14560)"/>
    <property type="match status" value="1"/>
</dbReference>
<keyword evidence="2 4" id="KW-0378">Hydrolase</keyword>
<keyword evidence="5" id="KW-0732">Signal</keyword>
<comment type="similarity">
    <text evidence="1 4">Belongs to the glycosyl hydrolase 5 (cellulase A) family.</text>
</comment>
<reference evidence="7" key="1">
    <citation type="submission" date="2014-09" db="EMBL/GenBank/DDBJ databases">
        <title>Genome sequence of the luminous mushroom Mycena chlorophos for searching fungal bioluminescence genes.</title>
        <authorList>
            <person name="Tanaka Y."/>
            <person name="Kasuga D."/>
            <person name="Oba Y."/>
            <person name="Hase S."/>
            <person name="Sato K."/>
            <person name="Oba Y."/>
            <person name="Sakakibara Y."/>
        </authorList>
    </citation>
    <scope>NUCLEOTIDE SEQUENCE</scope>
</reference>
<evidence type="ECO:0000256" key="2">
    <source>
        <dbReference type="ARBA" id="ARBA00022801"/>
    </source>
</evidence>
<gene>
    <name evidence="7" type="ORF">MCHLO_08506</name>
</gene>
<feature type="domain" description="Glycoside hydrolase family 5" evidence="6">
    <location>
        <begin position="36"/>
        <end position="373"/>
    </location>
</feature>
<evidence type="ECO:0000256" key="5">
    <source>
        <dbReference type="SAM" id="SignalP"/>
    </source>
</evidence>